<sequence>MDLLAMHGVMDRAKLSEWLDTLADSETSLKNEDEVWIGHEEPEDRTLMLRLLRAYREVSVNKGDCPPITTLDVEHHIDTGTAAPILQKRRRHAQAEDAMIESNVTQMLQAGVIEESNGA</sequence>
<evidence type="ECO:0000313" key="2">
    <source>
        <dbReference type="Proteomes" id="UP001165121"/>
    </source>
</evidence>
<dbReference type="OrthoDB" id="126689at2759"/>
<dbReference type="Gene3D" id="3.10.10.10">
    <property type="entry name" value="HIV Type 1 Reverse Transcriptase, subunit A, domain 1"/>
    <property type="match status" value="1"/>
</dbReference>
<accession>A0A9W6XEL4</accession>
<evidence type="ECO:0000313" key="1">
    <source>
        <dbReference type="EMBL" id="GMF36898.1"/>
    </source>
</evidence>
<comment type="caution">
    <text evidence="1">The sequence shown here is derived from an EMBL/GenBank/DDBJ whole genome shotgun (WGS) entry which is preliminary data.</text>
</comment>
<proteinExistence type="predicted"/>
<dbReference type="Proteomes" id="UP001165121">
    <property type="component" value="Unassembled WGS sequence"/>
</dbReference>
<keyword evidence="2" id="KW-1185">Reference proteome</keyword>
<organism evidence="1 2">
    <name type="scientific">Phytophthora fragariaefolia</name>
    <dbReference type="NCBI Taxonomy" id="1490495"/>
    <lineage>
        <taxon>Eukaryota</taxon>
        <taxon>Sar</taxon>
        <taxon>Stramenopiles</taxon>
        <taxon>Oomycota</taxon>
        <taxon>Peronosporomycetes</taxon>
        <taxon>Peronosporales</taxon>
        <taxon>Peronosporaceae</taxon>
        <taxon>Phytophthora</taxon>
    </lineage>
</organism>
<dbReference type="EMBL" id="BSXT01000970">
    <property type="protein sequence ID" value="GMF36898.1"/>
    <property type="molecule type" value="Genomic_DNA"/>
</dbReference>
<name>A0A9W6XEL4_9STRA</name>
<gene>
    <name evidence="1" type="ORF">Pfra01_001018300</name>
</gene>
<dbReference type="AlphaFoldDB" id="A0A9W6XEL4"/>
<reference evidence="1" key="1">
    <citation type="submission" date="2023-04" db="EMBL/GenBank/DDBJ databases">
        <title>Phytophthora fragariaefolia NBRC 109709.</title>
        <authorList>
            <person name="Ichikawa N."/>
            <person name="Sato H."/>
            <person name="Tonouchi N."/>
        </authorList>
    </citation>
    <scope>NUCLEOTIDE SEQUENCE</scope>
    <source>
        <strain evidence="1">NBRC 109709</strain>
    </source>
</reference>
<protein>
    <submittedName>
        <fullName evidence="1">Unnamed protein product</fullName>
    </submittedName>
</protein>